<evidence type="ECO:0000256" key="5">
    <source>
        <dbReference type="SAM" id="MobiDB-lite"/>
    </source>
</evidence>
<evidence type="ECO:0000313" key="9">
    <source>
        <dbReference type="Proteomes" id="UP001448207"/>
    </source>
</evidence>
<dbReference type="InterPro" id="IPR017455">
    <property type="entry name" value="Znf_FYVE-rel"/>
</dbReference>
<feature type="compositionally biased region" description="Low complexity" evidence="5">
    <location>
        <begin position="316"/>
        <end position="327"/>
    </location>
</feature>
<feature type="compositionally biased region" description="Low complexity" evidence="5">
    <location>
        <begin position="283"/>
        <end position="296"/>
    </location>
</feature>
<organism evidence="8 9">
    <name type="scientific">Phycomyces blakesleeanus</name>
    <dbReference type="NCBI Taxonomy" id="4837"/>
    <lineage>
        <taxon>Eukaryota</taxon>
        <taxon>Fungi</taxon>
        <taxon>Fungi incertae sedis</taxon>
        <taxon>Mucoromycota</taxon>
        <taxon>Mucoromycotina</taxon>
        <taxon>Mucoromycetes</taxon>
        <taxon>Mucorales</taxon>
        <taxon>Phycomycetaceae</taxon>
        <taxon>Phycomyces</taxon>
    </lineage>
</organism>
<evidence type="ECO:0008006" key="10">
    <source>
        <dbReference type="Google" id="ProtNLM"/>
    </source>
</evidence>
<feature type="compositionally biased region" description="Low complexity" evidence="5">
    <location>
        <begin position="221"/>
        <end position="232"/>
    </location>
</feature>
<dbReference type="InterPro" id="IPR051728">
    <property type="entry name" value="RING-FYVE_E3_ubiquitin-ligase"/>
</dbReference>
<sequence length="455" mass="52083">MAINFWIIFQRQNVYEESIMSNTISNLSQRNSKLFSGSKNKRDSHGPGGVFVIPRLDPIPELKQCVECGVQFSLFRKKYFCRNCGNVVCSNCSDQRRPLPKFGYEQPVRCCDTCDTLIQMQQMNSSALSSMPLKQLKYYIDAYNLFAKTAIEKGDLVLIILNTRPISNDHEVYYRSRRIITIKDTTNSTTQNNSNNRTSQEFSFNVMFNDLFGNSQRQHPQRQNSPQPTQPQSQPPPPQPQPQSQNNHFYQSRTPQPTPPPHQPQYSWEYSARAPQSHPPAQPTQSTQPSRPAQSTRPTSTAQPTQNQSGTNNSRQQQQQQQQHQQQAAGKTEMSLDDMLKGNINPANLSVRTLKATLRTHYVEQSHLIEKSEFVSCVQRLLDERKAELKTKQNDTAQSDDTLCRICCDAQQNCVYLNCGHMMTCMDCGKKLVERNNQCPICREPILKLVHVFRT</sequence>
<dbReference type="InterPro" id="IPR000306">
    <property type="entry name" value="Znf_FYVE"/>
</dbReference>
<dbReference type="InterPro" id="IPR001841">
    <property type="entry name" value="Znf_RING"/>
</dbReference>
<evidence type="ECO:0000259" key="7">
    <source>
        <dbReference type="PROSITE" id="PS50178"/>
    </source>
</evidence>
<accession>A0ABR3AT51</accession>
<dbReference type="EMBL" id="JBCLYO010000018">
    <property type="protein sequence ID" value="KAL0081201.1"/>
    <property type="molecule type" value="Genomic_DNA"/>
</dbReference>
<evidence type="ECO:0000256" key="4">
    <source>
        <dbReference type="PROSITE-ProRule" id="PRU00175"/>
    </source>
</evidence>
<dbReference type="SMART" id="SM00064">
    <property type="entry name" value="FYVE"/>
    <property type="match status" value="1"/>
</dbReference>
<dbReference type="Pfam" id="PF01363">
    <property type="entry name" value="FYVE"/>
    <property type="match status" value="1"/>
</dbReference>
<dbReference type="PROSITE" id="PS50178">
    <property type="entry name" value="ZF_FYVE"/>
    <property type="match status" value="1"/>
</dbReference>
<dbReference type="InterPro" id="IPR011011">
    <property type="entry name" value="Znf_FYVE_PHD"/>
</dbReference>
<dbReference type="PROSITE" id="PS50089">
    <property type="entry name" value="ZF_RING_2"/>
    <property type="match status" value="1"/>
</dbReference>
<keyword evidence="1" id="KW-0479">Metal-binding</keyword>
<evidence type="ECO:0000313" key="8">
    <source>
        <dbReference type="EMBL" id="KAL0081201.1"/>
    </source>
</evidence>
<keyword evidence="3" id="KW-0862">Zinc</keyword>
<reference evidence="8 9" key="1">
    <citation type="submission" date="2024-04" db="EMBL/GenBank/DDBJ databases">
        <title>Symmetric and asymmetric DNA N6-adenine methylation regulates different biological responses in Mucorales.</title>
        <authorList>
            <consortium name="Lawrence Berkeley National Laboratory"/>
            <person name="Lax C."/>
            <person name="Mondo S.J."/>
            <person name="Osorio-Concepcion M."/>
            <person name="Muszewska A."/>
            <person name="Corrochano-Luque M."/>
            <person name="Gutierrez G."/>
            <person name="Riley R."/>
            <person name="Lipzen A."/>
            <person name="Guo J."/>
            <person name="Hundley H."/>
            <person name="Amirebrahimi M."/>
            <person name="Ng V."/>
            <person name="Lorenzo-Gutierrez D."/>
            <person name="Binder U."/>
            <person name="Yang J."/>
            <person name="Song Y."/>
            <person name="Canovas D."/>
            <person name="Navarro E."/>
            <person name="Freitag M."/>
            <person name="Gabaldon T."/>
            <person name="Grigoriev I.V."/>
            <person name="Corrochano L.M."/>
            <person name="Nicolas F.E."/>
            <person name="Garre V."/>
        </authorList>
    </citation>
    <scope>NUCLEOTIDE SEQUENCE [LARGE SCALE GENOMIC DNA]</scope>
    <source>
        <strain evidence="8 9">L51</strain>
    </source>
</reference>
<evidence type="ECO:0000256" key="3">
    <source>
        <dbReference type="ARBA" id="ARBA00022833"/>
    </source>
</evidence>
<dbReference type="PANTHER" id="PTHR14879">
    <property type="entry name" value="CASPASE REGULATOR, RING FINGER DOMAIN-CONTAINING"/>
    <property type="match status" value="1"/>
</dbReference>
<feature type="domain" description="RING-type" evidence="6">
    <location>
        <begin position="404"/>
        <end position="443"/>
    </location>
</feature>
<keyword evidence="9" id="KW-1185">Reference proteome</keyword>
<feature type="compositionally biased region" description="Polar residues" evidence="5">
    <location>
        <begin position="297"/>
        <end position="315"/>
    </location>
</feature>
<evidence type="ECO:0000256" key="2">
    <source>
        <dbReference type="ARBA" id="ARBA00022771"/>
    </source>
</evidence>
<comment type="caution">
    <text evidence="8">The sequence shown here is derived from an EMBL/GenBank/DDBJ whole genome shotgun (WGS) entry which is preliminary data.</text>
</comment>
<evidence type="ECO:0000256" key="1">
    <source>
        <dbReference type="ARBA" id="ARBA00022723"/>
    </source>
</evidence>
<dbReference type="SUPFAM" id="SSF57903">
    <property type="entry name" value="FYVE/PHD zinc finger"/>
    <property type="match status" value="1"/>
</dbReference>
<dbReference type="Pfam" id="PF13920">
    <property type="entry name" value="zf-C3HC4_3"/>
    <property type="match status" value="1"/>
</dbReference>
<gene>
    <name evidence="8" type="ORF">J3Q64DRAFT_1850933</name>
</gene>
<evidence type="ECO:0000259" key="6">
    <source>
        <dbReference type="PROSITE" id="PS50089"/>
    </source>
</evidence>
<dbReference type="InterPro" id="IPR013083">
    <property type="entry name" value="Znf_RING/FYVE/PHD"/>
</dbReference>
<feature type="region of interest" description="Disordered" evidence="5">
    <location>
        <begin position="215"/>
        <end position="333"/>
    </location>
</feature>
<keyword evidence="2 4" id="KW-0863">Zinc-finger</keyword>
<dbReference type="Gene3D" id="3.30.40.10">
    <property type="entry name" value="Zinc/RING finger domain, C3HC4 (zinc finger)"/>
    <property type="match status" value="2"/>
</dbReference>
<dbReference type="SUPFAM" id="SSF57850">
    <property type="entry name" value="RING/U-box"/>
    <property type="match status" value="1"/>
</dbReference>
<feature type="domain" description="FYVE-type" evidence="7">
    <location>
        <begin position="59"/>
        <end position="119"/>
    </location>
</feature>
<name>A0ABR3AT51_PHYBL</name>
<dbReference type="Proteomes" id="UP001448207">
    <property type="component" value="Unassembled WGS sequence"/>
</dbReference>
<proteinExistence type="predicted"/>
<dbReference type="PANTHER" id="PTHR14879:SF5">
    <property type="entry name" value="RING-TYPE DOMAIN-CONTAINING PROTEIN"/>
    <property type="match status" value="1"/>
</dbReference>
<protein>
    <recommendedName>
        <fullName evidence="10">RING-type domain-containing protein</fullName>
    </recommendedName>
</protein>